<dbReference type="GO" id="GO:0016746">
    <property type="term" value="F:acyltransferase activity"/>
    <property type="evidence" value="ECO:0007669"/>
    <property type="project" value="InterPro"/>
</dbReference>
<dbReference type="Pfam" id="PF12710">
    <property type="entry name" value="HAD"/>
    <property type="match status" value="1"/>
</dbReference>
<dbReference type="CDD" id="cd02612">
    <property type="entry name" value="HAD_PGPPase"/>
    <property type="match status" value="1"/>
</dbReference>
<dbReference type="Gene3D" id="1.20.1440.100">
    <property type="entry name" value="SG protein - dephosphorylation function"/>
    <property type="match status" value="1"/>
</dbReference>
<feature type="compositionally biased region" description="Basic residues" evidence="5">
    <location>
        <begin position="142"/>
        <end position="163"/>
    </location>
</feature>
<dbReference type="NCBIfam" id="TIGR01488">
    <property type="entry name" value="HAD-SF-IB"/>
    <property type="match status" value="1"/>
</dbReference>
<feature type="region of interest" description="Disordered" evidence="5">
    <location>
        <begin position="1"/>
        <end position="390"/>
    </location>
</feature>
<comment type="similarity">
    <text evidence="1">Belongs to the HAD-like hydrolase superfamily. SerB family.</text>
</comment>
<dbReference type="InterPro" id="IPR002123">
    <property type="entry name" value="Plipid/glycerol_acylTrfase"/>
</dbReference>
<dbReference type="InterPro" id="IPR006385">
    <property type="entry name" value="HAD_hydro_SerB1"/>
</dbReference>
<name>A0A4R5CIJ1_9ACTN</name>
<dbReference type="EMBL" id="SMKU01000001">
    <property type="protein sequence ID" value="TDD98133.1"/>
    <property type="molecule type" value="Genomic_DNA"/>
</dbReference>
<evidence type="ECO:0000256" key="1">
    <source>
        <dbReference type="ARBA" id="ARBA00009184"/>
    </source>
</evidence>
<evidence type="ECO:0000313" key="7">
    <source>
        <dbReference type="EMBL" id="TDD98133.1"/>
    </source>
</evidence>
<keyword evidence="8" id="KW-1185">Reference proteome</keyword>
<dbReference type="GO" id="GO:0046872">
    <property type="term" value="F:metal ion binding"/>
    <property type="evidence" value="ECO:0007669"/>
    <property type="project" value="UniProtKB-KW"/>
</dbReference>
<dbReference type="InterPro" id="IPR050582">
    <property type="entry name" value="HAD-like_SerB"/>
</dbReference>
<evidence type="ECO:0000256" key="5">
    <source>
        <dbReference type="SAM" id="MobiDB-lite"/>
    </source>
</evidence>
<dbReference type="OrthoDB" id="25607at2"/>
<evidence type="ECO:0000259" key="6">
    <source>
        <dbReference type="SMART" id="SM00563"/>
    </source>
</evidence>
<keyword evidence="2" id="KW-0479">Metal-binding</keyword>
<dbReference type="SMART" id="SM00563">
    <property type="entry name" value="PlsC"/>
    <property type="match status" value="1"/>
</dbReference>
<feature type="compositionally biased region" description="Low complexity" evidence="5">
    <location>
        <begin position="333"/>
        <end position="347"/>
    </location>
</feature>
<evidence type="ECO:0000256" key="4">
    <source>
        <dbReference type="ARBA" id="ARBA00022842"/>
    </source>
</evidence>
<protein>
    <submittedName>
        <fullName evidence="7">HAD-IB family hydrolase</fullName>
    </submittedName>
</protein>
<evidence type="ECO:0000313" key="8">
    <source>
        <dbReference type="Proteomes" id="UP000294513"/>
    </source>
</evidence>
<feature type="compositionally biased region" description="Basic residues" evidence="5">
    <location>
        <begin position="224"/>
        <end position="238"/>
    </location>
</feature>
<evidence type="ECO:0000256" key="2">
    <source>
        <dbReference type="ARBA" id="ARBA00022723"/>
    </source>
</evidence>
<feature type="compositionally biased region" description="Basic residues" evidence="5">
    <location>
        <begin position="92"/>
        <end position="106"/>
    </location>
</feature>
<keyword evidence="4" id="KW-0460">Magnesium</keyword>
<dbReference type="InterPro" id="IPR036412">
    <property type="entry name" value="HAD-like_sf"/>
</dbReference>
<sequence length="842" mass="90863">MVLPALQGDPRDQRRLPDQLQALRRHRDEGDLGRQPARPLHDAGRSRCRQLRGPSVRLVRRGVHRADPPVPRLPQSRALPERSGASPGRAQNVHRRAAPALRRRGRPVPALPDLRRCAQAQRLPVPGGADPADRHGRGSGRTSRHLHRGRRPRRPLRGRRRRGAVAAQWAPGRGTAADRAGKGRRSAGRNGLPARQPRRLPAGGRVRAGPGSLDVAVAAGHRVPAPRRPSRRRRPPVRHGGDHRRDRRREPRRLGTSLADRPRGGPGEPAALRRPGLQRSGTASPARRAARARRAEPWSRPGRLLKARHIGAAFGRRPPRAGPGLPDDDGQAETRPAPRTAGRPAARARAERPTPPGVPVDSGLPSPSRCRRGGPVGSGGRSEALTDPTDSHITEILRGPDGPHIAAFFDFDGTLVDGLSFTAFLRRPGLPSKALLGGLLRTRPILFWRLARGALRAEPSDDDVRAAYDLVLGFWCGHREEILQRHAHEVFALDLAARLRHGTWSFVQAHRRKGHTVVLVSSATRYQIAPAADELGIDHLLCSEMEVEEGTFTGRLGGPLLRGKAKASAVGEFAASRGIDLRASHAYADTADDVPFLETVGHPCAICPADGLSSLAAERGWACLPVSRGPLVRPGHRGRTMRRLKRRPMADGESPLAGIRLRVDGARFLSERRPVVFLLNHRSPLDPAVIAELLGPDHRHGDVLFMGRGAEPGIAVDRLSRGHSVVIASERTRSLTPMPGPFANTAFLIARSAGVPVVPVVIRDIDCLLPCNTAAARAGTVHVVVHEPMDITGDDAVEASTRIEEVRRLYVDTLITGSPSSPVKPVTAVLGAASARGRAGGA</sequence>
<dbReference type="NCBIfam" id="TIGR01490">
    <property type="entry name" value="HAD-SF-IB-hyp1"/>
    <property type="match status" value="1"/>
</dbReference>
<feature type="domain" description="Phospholipid/glycerol acyltransferase" evidence="6">
    <location>
        <begin position="675"/>
        <end position="765"/>
    </location>
</feature>
<dbReference type="SUPFAM" id="SSF56784">
    <property type="entry name" value="HAD-like"/>
    <property type="match status" value="1"/>
</dbReference>
<dbReference type="PANTHER" id="PTHR43344">
    <property type="entry name" value="PHOSPHOSERINE PHOSPHATASE"/>
    <property type="match status" value="1"/>
</dbReference>
<dbReference type="PANTHER" id="PTHR43344:SF13">
    <property type="entry name" value="PHOSPHATASE RV3661-RELATED"/>
    <property type="match status" value="1"/>
</dbReference>
<dbReference type="AlphaFoldDB" id="A0A4R5CIJ1"/>
<accession>A0A4R5CIJ1</accession>
<keyword evidence="3 7" id="KW-0378">Hydrolase</keyword>
<comment type="caution">
    <text evidence="7">The sequence shown here is derived from an EMBL/GenBank/DDBJ whole genome shotgun (WGS) entry which is preliminary data.</text>
</comment>
<dbReference type="GO" id="GO:0016787">
    <property type="term" value="F:hydrolase activity"/>
    <property type="evidence" value="ECO:0007669"/>
    <property type="project" value="UniProtKB-KW"/>
</dbReference>
<reference evidence="7 8" key="1">
    <citation type="submission" date="2019-03" db="EMBL/GenBank/DDBJ databases">
        <title>Draft genome sequences of novel Actinobacteria.</title>
        <authorList>
            <person name="Sahin N."/>
            <person name="Ay H."/>
            <person name="Saygin H."/>
        </authorList>
    </citation>
    <scope>NUCLEOTIDE SEQUENCE [LARGE SCALE GENOMIC DNA]</scope>
    <source>
        <strain evidence="7 8">H3C3</strain>
    </source>
</reference>
<dbReference type="Proteomes" id="UP000294513">
    <property type="component" value="Unassembled WGS sequence"/>
</dbReference>
<gene>
    <name evidence="7" type="ORF">E1298_00245</name>
</gene>
<proteinExistence type="inferred from homology"/>
<dbReference type="InterPro" id="IPR023214">
    <property type="entry name" value="HAD_sf"/>
</dbReference>
<organism evidence="7 8">
    <name type="scientific">Actinomadura rubrisoli</name>
    <dbReference type="NCBI Taxonomy" id="2530368"/>
    <lineage>
        <taxon>Bacteria</taxon>
        <taxon>Bacillati</taxon>
        <taxon>Actinomycetota</taxon>
        <taxon>Actinomycetes</taxon>
        <taxon>Streptosporangiales</taxon>
        <taxon>Thermomonosporaceae</taxon>
        <taxon>Actinomadura</taxon>
    </lineage>
</organism>
<dbReference type="CDD" id="cd07989">
    <property type="entry name" value="LPLAT_AGPAT-like"/>
    <property type="match status" value="1"/>
</dbReference>
<evidence type="ECO:0000256" key="3">
    <source>
        <dbReference type="ARBA" id="ARBA00022801"/>
    </source>
</evidence>
<dbReference type="Gene3D" id="3.40.50.1000">
    <property type="entry name" value="HAD superfamily/HAD-like"/>
    <property type="match status" value="1"/>
</dbReference>
<dbReference type="SUPFAM" id="SSF69593">
    <property type="entry name" value="Glycerol-3-phosphate (1)-acyltransferase"/>
    <property type="match status" value="1"/>
</dbReference>
<feature type="compositionally biased region" description="Basic and acidic residues" evidence="5">
    <location>
        <begin position="239"/>
        <end position="253"/>
    </location>
</feature>